<protein>
    <submittedName>
        <fullName evidence="13">Transmembrane protein 163</fullName>
    </submittedName>
</protein>
<proteinExistence type="inferred from homology"/>
<sequence>EVTLYESFALTCGVVSVLIAAAKIYVGYRLKSQALATDSIITLVGAAACFAGVAGLELYVNDTHLWYMDSVFGILCGLFLLVFGIRLLYKTCRERREELG</sequence>
<dbReference type="GeneID" id="101845671"/>
<evidence type="ECO:0000256" key="11">
    <source>
        <dbReference type="SAM" id="Phobius"/>
    </source>
</evidence>
<feature type="transmembrane region" description="Helical" evidence="11">
    <location>
        <begin position="66"/>
        <end position="89"/>
    </location>
</feature>
<feature type="non-terminal residue" evidence="13">
    <location>
        <position position="1"/>
    </location>
</feature>
<keyword evidence="10" id="KW-0968">Cytoplasmic vesicle</keyword>
<evidence type="ECO:0000313" key="12">
    <source>
        <dbReference type="Proteomes" id="UP000694888"/>
    </source>
</evidence>
<evidence type="ECO:0000256" key="1">
    <source>
        <dbReference type="ARBA" id="ARBA00004146"/>
    </source>
</evidence>
<accession>A0ABM0KBD9</accession>
<dbReference type="PANTHER" id="PTHR31937">
    <property type="entry name" value="TRANSMEMBRANE PROTEIN 163"/>
    <property type="match status" value="1"/>
</dbReference>
<dbReference type="InterPro" id="IPR027469">
    <property type="entry name" value="Cation_efflux_TMD_sf"/>
</dbReference>
<name>A0ABM0KBD9_APLCA</name>
<keyword evidence="7 11" id="KW-1133">Transmembrane helix</keyword>
<dbReference type="Proteomes" id="UP000694888">
    <property type="component" value="Unplaced"/>
</dbReference>
<gene>
    <name evidence="13" type="primary">LOC101845671</name>
</gene>
<dbReference type="PANTHER" id="PTHR31937:SF2">
    <property type="entry name" value="TRANSMEMBRANE PROTEIN 163"/>
    <property type="match status" value="1"/>
</dbReference>
<evidence type="ECO:0000313" key="13">
    <source>
        <dbReference type="RefSeq" id="XP_005113523.1"/>
    </source>
</evidence>
<reference evidence="13" key="1">
    <citation type="submission" date="2025-08" db="UniProtKB">
        <authorList>
            <consortium name="RefSeq"/>
        </authorList>
    </citation>
    <scope>IDENTIFICATION</scope>
</reference>
<keyword evidence="4 11" id="KW-0812">Transmembrane</keyword>
<dbReference type="RefSeq" id="XP_005113523.1">
    <property type="nucleotide sequence ID" value="XM_005113466.3"/>
</dbReference>
<evidence type="ECO:0000256" key="6">
    <source>
        <dbReference type="ARBA" id="ARBA00022833"/>
    </source>
</evidence>
<evidence type="ECO:0000256" key="2">
    <source>
        <dbReference type="ARBA" id="ARBA00004644"/>
    </source>
</evidence>
<dbReference type="SUPFAM" id="SSF161111">
    <property type="entry name" value="Cation efflux protein transmembrane domain-like"/>
    <property type="match status" value="1"/>
</dbReference>
<comment type="subcellular location">
    <subcellularLocation>
        <location evidence="2">Cytoplasmic vesicle</location>
        <location evidence="2">Secretory vesicle</location>
        <location evidence="2">Synaptic vesicle membrane</location>
        <topology evidence="2">Multi-pass membrane protein</topology>
    </subcellularLocation>
    <subcellularLocation>
        <location evidence="1">Early endosome membrane</location>
    </subcellularLocation>
</comment>
<evidence type="ECO:0000256" key="3">
    <source>
        <dbReference type="ARBA" id="ARBA00008731"/>
    </source>
</evidence>
<feature type="transmembrane region" description="Helical" evidence="11">
    <location>
        <begin position="6"/>
        <end position="28"/>
    </location>
</feature>
<keyword evidence="8" id="KW-0770">Synapse</keyword>
<organism evidence="12 13">
    <name type="scientific">Aplysia californica</name>
    <name type="common">California sea hare</name>
    <dbReference type="NCBI Taxonomy" id="6500"/>
    <lineage>
        <taxon>Eukaryota</taxon>
        <taxon>Metazoa</taxon>
        <taxon>Spiralia</taxon>
        <taxon>Lophotrochozoa</taxon>
        <taxon>Mollusca</taxon>
        <taxon>Gastropoda</taxon>
        <taxon>Heterobranchia</taxon>
        <taxon>Euthyneura</taxon>
        <taxon>Tectipleura</taxon>
        <taxon>Aplysiida</taxon>
        <taxon>Aplysioidea</taxon>
        <taxon>Aplysiidae</taxon>
        <taxon>Aplysia</taxon>
    </lineage>
</organism>
<keyword evidence="5" id="KW-0967">Endosome</keyword>
<evidence type="ECO:0000256" key="8">
    <source>
        <dbReference type="ARBA" id="ARBA00023018"/>
    </source>
</evidence>
<evidence type="ECO:0000256" key="10">
    <source>
        <dbReference type="ARBA" id="ARBA00023329"/>
    </source>
</evidence>
<feature type="transmembrane region" description="Helical" evidence="11">
    <location>
        <begin position="40"/>
        <end position="60"/>
    </location>
</feature>
<evidence type="ECO:0000256" key="4">
    <source>
        <dbReference type="ARBA" id="ARBA00022692"/>
    </source>
</evidence>
<comment type="similarity">
    <text evidence="3">Belongs to the TMEM163 family.</text>
</comment>
<keyword evidence="12" id="KW-1185">Reference proteome</keyword>
<dbReference type="InterPro" id="IPR026765">
    <property type="entry name" value="Tmem163"/>
</dbReference>
<keyword evidence="9 11" id="KW-0472">Membrane</keyword>
<evidence type="ECO:0000256" key="7">
    <source>
        <dbReference type="ARBA" id="ARBA00022989"/>
    </source>
</evidence>
<evidence type="ECO:0000256" key="5">
    <source>
        <dbReference type="ARBA" id="ARBA00022753"/>
    </source>
</evidence>
<keyword evidence="6" id="KW-0862">Zinc</keyword>
<evidence type="ECO:0000256" key="9">
    <source>
        <dbReference type="ARBA" id="ARBA00023136"/>
    </source>
</evidence>